<organism evidence="2">
    <name type="scientific">Nematocida ausubeli (strain ATCC PRA-371 / ERTm2)</name>
    <name type="common">Nematode killer fungus</name>
    <dbReference type="NCBI Taxonomy" id="1913371"/>
    <lineage>
        <taxon>Eukaryota</taxon>
        <taxon>Fungi</taxon>
        <taxon>Fungi incertae sedis</taxon>
        <taxon>Microsporidia</taxon>
        <taxon>Nematocida</taxon>
    </lineage>
</organism>
<gene>
    <name evidence="2" type="ORF">NERG_01439</name>
</gene>
<feature type="compositionally biased region" description="Polar residues" evidence="1">
    <location>
        <begin position="51"/>
        <end position="61"/>
    </location>
</feature>
<name>H8ZCJ6_NEMA1</name>
<feature type="compositionally biased region" description="Low complexity" evidence="1">
    <location>
        <begin position="71"/>
        <end position="81"/>
    </location>
</feature>
<dbReference type="Proteomes" id="UP000005622">
    <property type="component" value="Unassembled WGS sequence"/>
</dbReference>
<evidence type="ECO:0000256" key="1">
    <source>
        <dbReference type="SAM" id="MobiDB-lite"/>
    </source>
</evidence>
<dbReference type="AlphaFoldDB" id="H8ZCJ6"/>
<protein>
    <submittedName>
        <fullName evidence="2">Uncharacterized protein</fullName>
    </submittedName>
</protein>
<sequence>MTLLTIGIALGVYIYNKKIHLKKNNLKDSGSTHKPLKTPSTVNNNERKSTDLTNNSTSADDLNNPRKDEISNSSYEDQSSSNVYVEHAADSLHKKHDVNNPHKKHAADSSYEERSSNSVYVDCSENNLPEERSSNSLYEDCNKSTSATIEKDDNKMESSENNTTLKPIEEQKEEQKPEVSSTTVNPVLNLFNSKSSTQDITKDASTETIINTEIPSKENSEAQDAHLEENPKMLQVPSEVDEEIVITKEEKPKNILEKIYTTYGTVYNIPDDYISNEETQKNILKCFNEVVIEEDYKDDKHTHITLKDLLIELSKIQEESNDILPIGLSYVKICCPLLFKEDKYMHRLLLGYYNRKNGSLDKLKIEGFSLTDKDSEVFSFSELLRNINNLCLENTVVSIDLLRAISEMRNLQVLELGEQTKILEDSTPELNLSNVQKLYMRDIDSTNAQKILQSLGPRDKDLDLYIRSINFIPSSVINNIKCLDKIKVFDLSNTAFEKEPDFGFLEKMKSLHTLKLYKIRYSSTEELNEENINEIQEKVDPSSSTLQEKSEKNDLPNNGVSPMVGNNMKIGAQLTASDIHIDGKLYNDLGISKLNVKEEATINVMFCSILQEDTSPAYSINFSIDKKTKIVEIKPCLDVEPCEAITNALQGISYPFTECSDVETIYMHMEGGQGAQFNFAYMFLSKIFEYSGDASTVKNICIESNKLYEMSTDSFEMFSEKFKEVLRLELKNISLTVSEKFKENTETGLDKQTGTSYEKVNDSTKDYLFERKSKTDKFEMVETK</sequence>
<feature type="region of interest" description="Disordered" evidence="1">
    <location>
        <begin position="25"/>
        <end position="182"/>
    </location>
</feature>
<dbReference type="EMBL" id="JH604635">
    <property type="protein sequence ID" value="EHY65832.1"/>
    <property type="molecule type" value="Genomic_DNA"/>
</dbReference>
<evidence type="ECO:0000313" key="2">
    <source>
        <dbReference type="EMBL" id="EHY65832.1"/>
    </source>
</evidence>
<reference evidence="2" key="1">
    <citation type="submission" date="2011-03" db="EMBL/GenBank/DDBJ databases">
        <title>The Genome Sequence of Nematocida sp1 strain ERTm2.</title>
        <authorList>
            <consortium name="The Broad Institute Genome Sequencing Platform"/>
            <consortium name="The Broad Institute Genome Sequencing Center for Infectious Disease"/>
            <person name="Cuomo C."/>
            <person name="Troemel E."/>
            <person name="Young S.K."/>
            <person name="Zeng Q."/>
            <person name="Gargeya S."/>
            <person name="Fitzgerald M."/>
            <person name="Haas B."/>
            <person name="Abouelleil A."/>
            <person name="Alvarado L."/>
            <person name="Arachchi H.M."/>
            <person name="Berlin A."/>
            <person name="Brown A."/>
            <person name="Chapman S.B."/>
            <person name="Chen Z."/>
            <person name="Dunbar C."/>
            <person name="Freedman E."/>
            <person name="Gearin G."/>
            <person name="Gellesch M."/>
            <person name="Goldberg J."/>
            <person name="Griggs A."/>
            <person name="Gujja S."/>
            <person name="Heilman E.R."/>
            <person name="Heiman D."/>
            <person name="Howarth C."/>
            <person name="Larson L."/>
            <person name="Lui A."/>
            <person name="MacDonald P.J.P."/>
            <person name="Mehta T."/>
            <person name="Montmayeur A."/>
            <person name="Murphy C."/>
            <person name="Neiman D."/>
            <person name="Pearson M."/>
            <person name="Priest M."/>
            <person name="Roberts A."/>
            <person name="Saif S."/>
            <person name="Shea T."/>
            <person name="Shenoy N."/>
            <person name="Sisk P."/>
            <person name="Stolte C."/>
            <person name="Sykes S."/>
            <person name="White J."/>
            <person name="Yandava C."/>
            <person name="Wortman J."/>
            <person name="Nusbaum C."/>
            <person name="Birren B."/>
        </authorList>
    </citation>
    <scope>NUCLEOTIDE SEQUENCE</scope>
    <source>
        <strain evidence="2">ERTm2</strain>
    </source>
</reference>
<feature type="compositionally biased region" description="Basic and acidic residues" evidence="1">
    <location>
        <begin position="167"/>
        <end position="177"/>
    </location>
</feature>
<dbReference type="SUPFAM" id="SSF52047">
    <property type="entry name" value="RNI-like"/>
    <property type="match status" value="1"/>
</dbReference>
<feature type="region of interest" description="Disordered" evidence="1">
    <location>
        <begin position="532"/>
        <end position="561"/>
    </location>
</feature>
<feature type="compositionally biased region" description="Basic and acidic residues" evidence="1">
    <location>
        <begin position="87"/>
        <end position="100"/>
    </location>
</feature>
<dbReference type="InterPro" id="IPR032675">
    <property type="entry name" value="LRR_dom_sf"/>
</dbReference>
<feature type="compositionally biased region" description="Basic and acidic residues" evidence="1">
    <location>
        <begin position="149"/>
        <end position="158"/>
    </location>
</feature>
<proteinExistence type="predicted"/>
<accession>H8ZCJ6</accession>
<dbReference type="Gene3D" id="3.80.10.10">
    <property type="entry name" value="Ribonuclease Inhibitor"/>
    <property type="match status" value="1"/>
</dbReference>
<dbReference type="HOGENOM" id="CLU_388872_0_0_1"/>
<feature type="compositionally biased region" description="Polar residues" evidence="1">
    <location>
        <begin position="116"/>
        <end position="127"/>
    </location>
</feature>